<organism evidence="2 3">
    <name type="scientific">Anabaena azotica FACHB-119</name>
    <dbReference type="NCBI Taxonomy" id="947527"/>
    <lineage>
        <taxon>Bacteria</taxon>
        <taxon>Bacillati</taxon>
        <taxon>Cyanobacteriota</taxon>
        <taxon>Cyanophyceae</taxon>
        <taxon>Nostocales</taxon>
        <taxon>Nostocaceae</taxon>
        <taxon>Anabaena</taxon>
        <taxon>Anabaena azotica</taxon>
    </lineage>
</organism>
<evidence type="ECO:0000259" key="1">
    <source>
        <dbReference type="Pfam" id="PF22751"/>
    </source>
</evidence>
<keyword evidence="3" id="KW-1185">Reference proteome</keyword>
<dbReference type="EMBL" id="JACJSG010000042">
    <property type="protein sequence ID" value="MBD2503912.1"/>
    <property type="molecule type" value="Genomic_DNA"/>
</dbReference>
<dbReference type="RefSeq" id="WP_190477165.1">
    <property type="nucleotide sequence ID" value="NZ_JACJSG010000042.1"/>
</dbReference>
<protein>
    <recommendedName>
        <fullName evidence="1">DUF488 domain-containing protein</fullName>
    </recommendedName>
</protein>
<name>A0ABR8D9P5_9NOST</name>
<comment type="caution">
    <text evidence="2">The sequence shown here is derived from an EMBL/GenBank/DDBJ whole genome shotgun (WGS) entry which is preliminary data.</text>
</comment>
<evidence type="ECO:0000313" key="2">
    <source>
        <dbReference type="EMBL" id="MBD2503912.1"/>
    </source>
</evidence>
<reference evidence="2 3" key="1">
    <citation type="journal article" date="2020" name="ISME J.">
        <title>Comparative genomics reveals insights into cyanobacterial evolution and habitat adaptation.</title>
        <authorList>
            <person name="Chen M.Y."/>
            <person name="Teng W.K."/>
            <person name="Zhao L."/>
            <person name="Hu C.X."/>
            <person name="Zhou Y.K."/>
            <person name="Han B.P."/>
            <person name="Song L.R."/>
            <person name="Shu W.S."/>
        </authorList>
    </citation>
    <scope>NUCLEOTIDE SEQUENCE [LARGE SCALE GENOMIC DNA]</scope>
    <source>
        <strain evidence="2 3">FACHB-119</strain>
    </source>
</reference>
<evidence type="ECO:0000313" key="3">
    <source>
        <dbReference type="Proteomes" id="UP000661112"/>
    </source>
</evidence>
<dbReference type="InterPro" id="IPR054495">
    <property type="entry name" value="DUF488-N3a"/>
</dbReference>
<dbReference type="Proteomes" id="UP000661112">
    <property type="component" value="Unassembled WGS sequence"/>
</dbReference>
<proteinExistence type="predicted"/>
<accession>A0ABR8D9P5</accession>
<sequence length="201" mass="23354">MIYTSYYGSKKAIGRKISISLYPPNGWEGEHLTLFAPTPNLLKWWKSSAKDKEAEEEYKSKFREILHSRKVLIKAWIEAQKESPTDMTFFCFEAKGLCHRHQVGEEIILKYLPEMWGGEISIAPEYRVPATYPREIMQMIQRCHQTGHQVICDRIPCGYYQISLNGQHLGVWSELGTKQILSQLNHDFYQKRIIATTAANQ</sequence>
<dbReference type="Pfam" id="PF22751">
    <property type="entry name" value="DUF488-N3a"/>
    <property type="match status" value="1"/>
</dbReference>
<gene>
    <name evidence="2" type="ORF">H6G83_25450</name>
</gene>
<feature type="domain" description="DUF488" evidence="1">
    <location>
        <begin position="14"/>
        <end position="105"/>
    </location>
</feature>